<protein>
    <submittedName>
        <fullName evidence="2">Uncharacterized protein</fullName>
    </submittedName>
</protein>
<accession>A0A2C9ZLC7</accession>
<keyword evidence="3" id="KW-1185">Reference proteome</keyword>
<dbReference type="Proteomes" id="UP000194632">
    <property type="component" value="Unassembled WGS sequence"/>
</dbReference>
<evidence type="ECO:0000313" key="3">
    <source>
        <dbReference type="Proteomes" id="UP000194632"/>
    </source>
</evidence>
<sequence length="118" mass="12427">MSERVSVDPVNLRYGGQQLGGWHDEAIDVFHGGFRTLTEAAEAGWVGASARALAEQVGGLQASARDLTARLGENSARFVAAAYKFELDDSISAANLAKPPSDGQADVAPPVSDRMLNL</sequence>
<dbReference type="EMBL" id="NGFO01000001">
    <property type="protein sequence ID" value="OUC80954.1"/>
    <property type="molecule type" value="Genomic_DNA"/>
</dbReference>
<gene>
    <name evidence="2" type="ORF">CA982_00955</name>
</gene>
<name>A0A2C9ZLC7_9ACTN</name>
<organism evidence="2 3">
    <name type="scientific">Gordonia lacunae</name>
    <dbReference type="NCBI Taxonomy" id="417102"/>
    <lineage>
        <taxon>Bacteria</taxon>
        <taxon>Bacillati</taxon>
        <taxon>Actinomycetota</taxon>
        <taxon>Actinomycetes</taxon>
        <taxon>Mycobacteriales</taxon>
        <taxon>Gordoniaceae</taxon>
        <taxon>Gordonia</taxon>
    </lineage>
</organism>
<proteinExistence type="predicted"/>
<comment type="caution">
    <text evidence="2">The sequence shown here is derived from an EMBL/GenBank/DDBJ whole genome shotgun (WGS) entry which is preliminary data.</text>
</comment>
<feature type="region of interest" description="Disordered" evidence="1">
    <location>
        <begin position="95"/>
        <end position="118"/>
    </location>
</feature>
<evidence type="ECO:0000313" key="2">
    <source>
        <dbReference type="EMBL" id="OUC80954.1"/>
    </source>
</evidence>
<reference evidence="2 3" key="1">
    <citation type="submission" date="2017-05" db="EMBL/GenBank/DDBJ databases">
        <title>Biotechnological potential of actinobacteria isolated from South African environments.</title>
        <authorList>
            <person name="Le Roes-Hill M."/>
            <person name="Prins A."/>
            <person name="Durrell K.A."/>
        </authorList>
    </citation>
    <scope>NUCLEOTIDE SEQUENCE [LARGE SCALE GENOMIC DNA]</scope>
    <source>
        <strain evidence="2">BS2</strain>
    </source>
</reference>
<evidence type="ECO:0000256" key="1">
    <source>
        <dbReference type="SAM" id="MobiDB-lite"/>
    </source>
</evidence>
<dbReference type="STRING" id="417102.CA982_00955"/>
<dbReference type="AlphaFoldDB" id="A0A2C9ZLC7"/>